<evidence type="ECO:0000259" key="11">
    <source>
        <dbReference type="PROSITE" id="PS50929"/>
    </source>
</evidence>
<evidence type="ECO:0000313" key="12">
    <source>
        <dbReference type="EMBL" id="SDE05933.1"/>
    </source>
</evidence>
<dbReference type="PANTHER" id="PTHR24221">
    <property type="entry name" value="ATP-BINDING CASSETTE SUB-FAMILY B"/>
    <property type="match status" value="1"/>
</dbReference>
<dbReference type="Pfam" id="PF00664">
    <property type="entry name" value="ABC_membrane"/>
    <property type="match status" value="1"/>
</dbReference>
<dbReference type="Pfam" id="PF00005">
    <property type="entry name" value="ABC_tran"/>
    <property type="match status" value="1"/>
</dbReference>
<evidence type="ECO:0000256" key="3">
    <source>
        <dbReference type="ARBA" id="ARBA00022475"/>
    </source>
</evidence>
<dbReference type="InterPro" id="IPR039421">
    <property type="entry name" value="Type_1_exporter"/>
</dbReference>
<feature type="transmembrane region" description="Helical" evidence="9">
    <location>
        <begin position="21"/>
        <end position="42"/>
    </location>
</feature>
<evidence type="ECO:0000256" key="1">
    <source>
        <dbReference type="ARBA" id="ARBA00004651"/>
    </source>
</evidence>
<evidence type="ECO:0000256" key="4">
    <source>
        <dbReference type="ARBA" id="ARBA00022692"/>
    </source>
</evidence>
<dbReference type="InterPro" id="IPR011527">
    <property type="entry name" value="ABC1_TM_dom"/>
</dbReference>
<dbReference type="PANTHER" id="PTHR24221:SF654">
    <property type="entry name" value="ATP-BINDING CASSETTE SUB-FAMILY B MEMBER 6"/>
    <property type="match status" value="1"/>
</dbReference>
<evidence type="ECO:0000313" key="13">
    <source>
        <dbReference type="Proteomes" id="UP000198748"/>
    </source>
</evidence>
<dbReference type="CDD" id="cd07346">
    <property type="entry name" value="ABC_6TM_exporters"/>
    <property type="match status" value="1"/>
</dbReference>
<dbReference type="Gene3D" id="1.20.1560.10">
    <property type="entry name" value="ABC transporter type 1, transmembrane domain"/>
    <property type="match status" value="1"/>
</dbReference>
<dbReference type="Gene3D" id="3.40.50.300">
    <property type="entry name" value="P-loop containing nucleotide triphosphate hydrolases"/>
    <property type="match status" value="1"/>
</dbReference>
<dbReference type="EMBL" id="FNAN01000003">
    <property type="protein sequence ID" value="SDE05933.1"/>
    <property type="molecule type" value="Genomic_DNA"/>
</dbReference>
<keyword evidence="3" id="KW-1003">Cell membrane</keyword>
<dbReference type="Proteomes" id="UP000198748">
    <property type="component" value="Unassembled WGS sequence"/>
</dbReference>
<keyword evidence="7 9" id="KW-1133">Transmembrane helix</keyword>
<dbReference type="SUPFAM" id="SSF90123">
    <property type="entry name" value="ABC transporter transmembrane region"/>
    <property type="match status" value="1"/>
</dbReference>
<dbReference type="GO" id="GO:0005886">
    <property type="term" value="C:plasma membrane"/>
    <property type="evidence" value="ECO:0007669"/>
    <property type="project" value="UniProtKB-SubCell"/>
</dbReference>
<feature type="domain" description="ABC transmembrane type-1" evidence="11">
    <location>
        <begin position="22"/>
        <end position="314"/>
    </location>
</feature>
<protein>
    <submittedName>
        <fullName evidence="12">ABC-type multidrug transport system, ATPase and permease component</fullName>
    </submittedName>
</protein>
<evidence type="ECO:0000256" key="9">
    <source>
        <dbReference type="SAM" id="Phobius"/>
    </source>
</evidence>
<keyword evidence="2" id="KW-0813">Transport</keyword>
<dbReference type="PROSITE" id="PS50893">
    <property type="entry name" value="ABC_TRANSPORTER_2"/>
    <property type="match status" value="1"/>
</dbReference>
<evidence type="ECO:0000256" key="6">
    <source>
        <dbReference type="ARBA" id="ARBA00022840"/>
    </source>
</evidence>
<dbReference type="GO" id="GO:0005524">
    <property type="term" value="F:ATP binding"/>
    <property type="evidence" value="ECO:0007669"/>
    <property type="project" value="UniProtKB-KW"/>
</dbReference>
<evidence type="ECO:0000256" key="5">
    <source>
        <dbReference type="ARBA" id="ARBA00022741"/>
    </source>
</evidence>
<dbReference type="InterPro" id="IPR027417">
    <property type="entry name" value="P-loop_NTPase"/>
</dbReference>
<feature type="transmembrane region" description="Helical" evidence="9">
    <location>
        <begin position="65"/>
        <end position="85"/>
    </location>
</feature>
<keyword evidence="5" id="KW-0547">Nucleotide-binding</keyword>
<dbReference type="FunFam" id="3.40.50.300:FF:000221">
    <property type="entry name" value="Multidrug ABC transporter ATP-binding protein"/>
    <property type="match status" value="1"/>
</dbReference>
<dbReference type="SUPFAM" id="SSF52540">
    <property type="entry name" value="P-loop containing nucleoside triphosphate hydrolases"/>
    <property type="match status" value="1"/>
</dbReference>
<feature type="transmembrane region" description="Helical" evidence="9">
    <location>
        <begin position="169"/>
        <end position="187"/>
    </location>
</feature>
<evidence type="ECO:0000259" key="10">
    <source>
        <dbReference type="PROSITE" id="PS50893"/>
    </source>
</evidence>
<name>A0A1G6ZUA6_9BACT</name>
<organism evidence="12 13">
    <name type="scientific">Dyadobacter soli</name>
    <dbReference type="NCBI Taxonomy" id="659014"/>
    <lineage>
        <taxon>Bacteria</taxon>
        <taxon>Pseudomonadati</taxon>
        <taxon>Bacteroidota</taxon>
        <taxon>Cytophagia</taxon>
        <taxon>Cytophagales</taxon>
        <taxon>Spirosomataceae</taxon>
        <taxon>Dyadobacter</taxon>
    </lineage>
</organism>
<dbReference type="PROSITE" id="PS50929">
    <property type="entry name" value="ABC_TM1F"/>
    <property type="match status" value="1"/>
</dbReference>
<keyword evidence="6" id="KW-0067">ATP-binding</keyword>
<accession>A0A1G6ZUA6</accession>
<dbReference type="OrthoDB" id="9769115at2"/>
<evidence type="ECO:0000256" key="2">
    <source>
        <dbReference type="ARBA" id="ARBA00022448"/>
    </source>
</evidence>
<reference evidence="13" key="1">
    <citation type="submission" date="2016-10" db="EMBL/GenBank/DDBJ databases">
        <authorList>
            <person name="Varghese N."/>
            <person name="Submissions S."/>
        </authorList>
    </citation>
    <scope>NUCLEOTIDE SEQUENCE [LARGE SCALE GENOMIC DNA]</scope>
    <source>
        <strain evidence="13">DSM 25329</strain>
    </source>
</reference>
<keyword evidence="8 9" id="KW-0472">Membrane</keyword>
<dbReference type="AlphaFoldDB" id="A0A1G6ZUA6"/>
<keyword evidence="4 9" id="KW-0812">Transmembrane</keyword>
<feature type="transmembrane region" description="Helical" evidence="9">
    <location>
        <begin position="261"/>
        <end position="279"/>
    </location>
</feature>
<dbReference type="InterPro" id="IPR003593">
    <property type="entry name" value="AAA+_ATPase"/>
</dbReference>
<feature type="domain" description="ABC transporter" evidence="10">
    <location>
        <begin position="347"/>
        <end position="577"/>
    </location>
</feature>
<dbReference type="SMART" id="SM00382">
    <property type="entry name" value="AAA"/>
    <property type="match status" value="1"/>
</dbReference>
<proteinExistence type="predicted"/>
<gene>
    <name evidence="12" type="ORF">SAMN04487996_103228</name>
</gene>
<keyword evidence="13" id="KW-1185">Reference proteome</keyword>
<dbReference type="GO" id="GO:0034040">
    <property type="term" value="F:ATPase-coupled lipid transmembrane transporter activity"/>
    <property type="evidence" value="ECO:0007669"/>
    <property type="project" value="TreeGrafter"/>
</dbReference>
<sequence length="596" mass="67442">MNIWQIFQRLRPFVQPYHRQIAFALFLTLLGAVTAQVNPWVLRYTVDTVQSMLDKHWGILQGKELLIQITVILFLKEIVNTFIVFGQRYFGEKIRIKVSSDLAQNAINRILTYNLAFFSDNENQKGKLQTRIDRGAESLTKLIQNFFIDILPLFANAIVALGIMFSANFYVGCIALAILPVYFWLSYKQAGELQGVRRKLKRQRENKSNGLINLIESVIVIKSFVREKQEGEKQYRLQMELMDSQLKTRKTNFTYDGIKSFIEQIGVVLIIILTAYLVLDQQMSIGAIMFHILLFNNVSAPIRQLHRIYDEMNDALTYSEGFFDILDANDSVETSGKAEKAQFRGDYQLRNVSFAYPNGTKALSGIDMEIKSGQTTALVGLSGAGKSTLINLLVGFYAQDAGEILLDGQPLKSYDLSSLRNAIGMVLQKNHIFKGSIAENIWYGKPEASWEELVEASKSAYLHEQIMELPNGYGTDAQLLSGGQQQRIAIARLFLKNPPIIFLDEPTASLDAIATEQIKNSLDAIKKNRTVVIISHSLAQILDSDQIYVMKKGHIVESGKHEDLYEQNGVYRQIFNASARSLNLGKMLETMSREQD</sequence>
<dbReference type="InterPro" id="IPR017871">
    <property type="entry name" value="ABC_transporter-like_CS"/>
</dbReference>
<dbReference type="InterPro" id="IPR003439">
    <property type="entry name" value="ABC_transporter-like_ATP-bd"/>
</dbReference>
<dbReference type="RefSeq" id="WP_090147466.1">
    <property type="nucleotide sequence ID" value="NZ_FNAN01000003.1"/>
</dbReference>
<dbReference type="PROSITE" id="PS00211">
    <property type="entry name" value="ABC_TRANSPORTER_1"/>
    <property type="match status" value="1"/>
</dbReference>
<dbReference type="InterPro" id="IPR036640">
    <property type="entry name" value="ABC1_TM_sf"/>
</dbReference>
<evidence type="ECO:0000256" key="7">
    <source>
        <dbReference type="ARBA" id="ARBA00022989"/>
    </source>
</evidence>
<comment type="subcellular location">
    <subcellularLocation>
        <location evidence="1">Cell membrane</location>
        <topology evidence="1">Multi-pass membrane protein</topology>
    </subcellularLocation>
</comment>
<dbReference type="GO" id="GO:0016887">
    <property type="term" value="F:ATP hydrolysis activity"/>
    <property type="evidence" value="ECO:0007669"/>
    <property type="project" value="InterPro"/>
</dbReference>
<dbReference type="STRING" id="659014.SAMN04487996_103228"/>
<dbReference type="GO" id="GO:0140359">
    <property type="term" value="F:ABC-type transporter activity"/>
    <property type="evidence" value="ECO:0007669"/>
    <property type="project" value="InterPro"/>
</dbReference>
<feature type="transmembrane region" description="Helical" evidence="9">
    <location>
        <begin position="142"/>
        <end position="163"/>
    </location>
</feature>
<evidence type="ECO:0000256" key="8">
    <source>
        <dbReference type="ARBA" id="ARBA00023136"/>
    </source>
</evidence>